<dbReference type="PANTHER" id="PTHR10963:SF55">
    <property type="entry name" value="GLYCOSIDE HYDROLASE FAMILY 16 PROTEIN"/>
    <property type="match status" value="1"/>
</dbReference>
<keyword evidence="2" id="KW-0732">Signal</keyword>
<evidence type="ECO:0000259" key="3">
    <source>
        <dbReference type="PROSITE" id="PS51762"/>
    </source>
</evidence>
<proteinExistence type="inferred from homology"/>
<evidence type="ECO:0000313" key="4">
    <source>
        <dbReference type="EMBL" id="GIG49829.1"/>
    </source>
</evidence>
<evidence type="ECO:0000256" key="2">
    <source>
        <dbReference type="SAM" id="SignalP"/>
    </source>
</evidence>
<sequence>MRNFKTLAAAVVAATAIAAGVVVTAGQTTAEAAVVWAEEFNGAARQGVDTARWNFDTGGGGFGNQELQYYNSGTSNVYQDGQGNLVIEARRESGGRSCWYGTCQWTSGRIQTAGKFTQQYGHIEARAQVPKGTGLWPAFWMLGGGNWPTDGEIDILENVGRDPNTIYGTLHGPGYSGGNAVGGTRNLGQPVGDAFHVFAVDWSPNLIIWTVDGSEYFRATPASLRGNRWVYDHPFFIILNLAVGGNFPGSPSGSTPSVNRFLIDYVRVSTSGTTPPTGGTNALRGTGSGRCIDIPGANAADGARLQIWDCNGSGAQQWTVGSDGTIRALGKCMDAASAGTANGTAVQLWTCNGTNAQRFTVSAAGDIVNVGANKCVDVVGRGTANGSQLQLWDCGGGSNQKWTRV</sequence>
<dbReference type="SUPFAM" id="SSF49899">
    <property type="entry name" value="Concanavalin A-like lectins/glucanases"/>
    <property type="match status" value="1"/>
</dbReference>
<reference evidence="4" key="1">
    <citation type="submission" date="2021-01" db="EMBL/GenBank/DDBJ databases">
        <title>Whole genome shotgun sequence of Dactylosporangium siamense NBRC 106093.</title>
        <authorList>
            <person name="Komaki H."/>
            <person name="Tamura T."/>
        </authorList>
    </citation>
    <scope>NUCLEOTIDE SEQUENCE</scope>
    <source>
        <strain evidence="4">NBRC 106093</strain>
    </source>
</reference>
<name>A0A919PTC6_9ACTN</name>
<dbReference type="GO" id="GO:0004553">
    <property type="term" value="F:hydrolase activity, hydrolyzing O-glycosyl compounds"/>
    <property type="evidence" value="ECO:0007669"/>
    <property type="project" value="InterPro"/>
</dbReference>
<keyword evidence="5" id="KW-1185">Reference proteome</keyword>
<comment type="caution">
    <text evidence="4">The sequence shown here is derived from an EMBL/GenBank/DDBJ whole genome shotgun (WGS) entry which is preliminary data.</text>
</comment>
<dbReference type="GO" id="GO:0005975">
    <property type="term" value="P:carbohydrate metabolic process"/>
    <property type="evidence" value="ECO:0007669"/>
    <property type="project" value="InterPro"/>
</dbReference>
<dbReference type="InterPro" id="IPR050546">
    <property type="entry name" value="Glycosyl_Hydrlase_16"/>
</dbReference>
<dbReference type="SUPFAM" id="SSF50370">
    <property type="entry name" value="Ricin B-like lectins"/>
    <property type="match status" value="1"/>
</dbReference>
<organism evidence="4 5">
    <name type="scientific">Dactylosporangium siamense</name>
    <dbReference type="NCBI Taxonomy" id="685454"/>
    <lineage>
        <taxon>Bacteria</taxon>
        <taxon>Bacillati</taxon>
        <taxon>Actinomycetota</taxon>
        <taxon>Actinomycetes</taxon>
        <taxon>Micromonosporales</taxon>
        <taxon>Micromonosporaceae</taxon>
        <taxon>Dactylosporangium</taxon>
    </lineage>
</organism>
<dbReference type="SMART" id="SM00458">
    <property type="entry name" value="RICIN"/>
    <property type="match status" value="1"/>
</dbReference>
<dbReference type="PANTHER" id="PTHR10963">
    <property type="entry name" value="GLYCOSYL HYDROLASE-RELATED"/>
    <property type="match status" value="1"/>
</dbReference>
<dbReference type="InterPro" id="IPR035992">
    <property type="entry name" value="Ricin_B-like_lectins"/>
</dbReference>
<feature type="domain" description="GH16" evidence="3">
    <location>
        <begin position="34"/>
        <end position="274"/>
    </location>
</feature>
<dbReference type="InterPro" id="IPR000757">
    <property type="entry name" value="Beta-glucanase-like"/>
</dbReference>
<comment type="similarity">
    <text evidence="1">Belongs to the glycosyl hydrolase 16 family.</text>
</comment>
<dbReference type="Proteomes" id="UP000660611">
    <property type="component" value="Unassembled WGS sequence"/>
</dbReference>
<feature type="signal peptide" evidence="2">
    <location>
        <begin position="1"/>
        <end position="18"/>
    </location>
</feature>
<dbReference type="InterPro" id="IPR000772">
    <property type="entry name" value="Ricin_B_lectin"/>
</dbReference>
<protein>
    <submittedName>
        <fullName evidence="4">Endo-1,3-beta-glucanase</fullName>
    </submittedName>
</protein>
<dbReference type="Gene3D" id="2.60.120.200">
    <property type="match status" value="1"/>
</dbReference>
<accession>A0A919PTC6</accession>
<dbReference type="Pfam" id="PF00652">
    <property type="entry name" value="Ricin_B_lectin"/>
    <property type="match status" value="1"/>
</dbReference>
<dbReference type="PROSITE" id="PS50231">
    <property type="entry name" value="RICIN_B_LECTIN"/>
    <property type="match status" value="1"/>
</dbReference>
<dbReference type="AlphaFoldDB" id="A0A919PTC6"/>
<evidence type="ECO:0000313" key="5">
    <source>
        <dbReference type="Proteomes" id="UP000660611"/>
    </source>
</evidence>
<dbReference type="RefSeq" id="WP_239136501.1">
    <property type="nucleotide sequence ID" value="NZ_BAAAVW010000008.1"/>
</dbReference>
<dbReference type="InterPro" id="IPR013320">
    <property type="entry name" value="ConA-like_dom_sf"/>
</dbReference>
<dbReference type="Gene3D" id="2.80.10.50">
    <property type="match status" value="2"/>
</dbReference>
<evidence type="ECO:0000256" key="1">
    <source>
        <dbReference type="ARBA" id="ARBA00006865"/>
    </source>
</evidence>
<dbReference type="CDD" id="cd08023">
    <property type="entry name" value="GH16_laminarinase_like"/>
    <property type="match status" value="1"/>
</dbReference>
<gene>
    <name evidence="4" type="ORF">Dsi01nite_078700</name>
</gene>
<dbReference type="EMBL" id="BONQ01000125">
    <property type="protein sequence ID" value="GIG49829.1"/>
    <property type="molecule type" value="Genomic_DNA"/>
</dbReference>
<dbReference type="Pfam" id="PF00722">
    <property type="entry name" value="Glyco_hydro_16"/>
    <property type="match status" value="1"/>
</dbReference>
<dbReference type="PROSITE" id="PS51762">
    <property type="entry name" value="GH16_2"/>
    <property type="match status" value="1"/>
</dbReference>
<feature type="chain" id="PRO_5038541957" evidence="2">
    <location>
        <begin position="19"/>
        <end position="405"/>
    </location>
</feature>